<dbReference type="WBParaSite" id="ACAC_0000806201-mRNA-1">
    <property type="protein sequence ID" value="ACAC_0000806201-mRNA-1"/>
    <property type="gene ID" value="ACAC_0000806201"/>
</dbReference>
<protein>
    <submittedName>
        <fullName evidence="2">ULP_PROTEASE domain-containing protein</fullName>
    </submittedName>
</protein>
<evidence type="ECO:0000313" key="2">
    <source>
        <dbReference type="WBParaSite" id="ACAC_0000806201-mRNA-1"/>
    </source>
</evidence>
<name>A0A0K0DC25_ANGCA</name>
<dbReference type="Proteomes" id="UP000035642">
    <property type="component" value="Unassembled WGS sequence"/>
</dbReference>
<organism evidence="1 2">
    <name type="scientific">Angiostrongylus cantonensis</name>
    <name type="common">Rat lungworm</name>
    <dbReference type="NCBI Taxonomy" id="6313"/>
    <lineage>
        <taxon>Eukaryota</taxon>
        <taxon>Metazoa</taxon>
        <taxon>Ecdysozoa</taxon>
        <taxon>Nematoda</taxon>
        <taxon>Chromadorea</taxon>
        <taxon>Rhabditida</taxon>
        <taxon>Rhabditina</taxon>
        <taxon>Rhabditomorpha</taxon>
        <taxon>Strongyloidea</taxon>
        <taxon>Metastrongylidae</taxon>
        <taxon>Angiostrongylus</taxon>
    </lineage>
</organism>
<dbReference type="AlphaFoldDB" id="A0A0K0DC25"/>
<accession>A0A0K0DC25</accession>
<proteinExistence type="predicted"/>
<reference evidence="2" key="2">
    <citation type="submission" date="2017-02" db="UniProtKB">
        <authorList>
            <consortium name="WormBaseParasite"/>
        </authorList>
    </citation>
    <scope>IDENTIFICATION</scope>
</reference>
<reference evidence="1" key="1">
    <citation type="submission" date="2012-09" db="EMBL/GenBank/DDBJ databases">
        <authorList>
            <person name="Martin A.A."/>
        </authorList>
    </citation>
    <scope>NUCLEOTIDE SEQUENCE</scope>
</reference>
<sequence>LTEPIRKQVSALFSHVFTNKAIYVAISRSYDRQTDTWSCGYRSIACMVDLARQRSPCEMSTQRVSLYSSCRPFIFCYSHYMAGTSILRYRSMFSWFLKIR</sequence>
<evidence type="ECO:0000313" key="1">
    <source>
        <dbReference type="Proteomes" id="UP000035642"/>
    </source>
</evidence>
<keyword evidence="1" id="KW-1185">Reference proteome</keyword>